<evidence type="ECO:0000256" key="2">
    <source>
        <dbReference type="ARBA" id="ARBA00022803"/>
    </source>
</evidence>
<dbReference type="AlphaFoldDB" id="M7N0G8"/>
<keyword evidence="6" id="KW-0808">Transferase</keyword>
<protein>
    <submittedName>
        <fullName evidence="6">Putative O-linked N-acetylglucosamine transferase, SPINDLY family</fullName>
    </submittedName>
</protein>
<dbReference type="OrthoDB" id="1490552at2"/>
<keyword evidence="5" id="KW-0472">Membrane</keyword>
<dbReference type="InterPro" id="IPR019734">
    <property type="entry name" value="TPR_rpt"/>
</dbReference>
<dbReference type="InterPro" id="IPR011990">
    <property type="entry name" value="TPR-like_helical_dom_sf"/>
</dbReference>
<proteinExistence type="predicted"/>
<dbReference type="EMBL" id="AODQ01000190">
    <property type="protein sequence ID" value="EMR00772.1"/>
    <property type="molecule type" value="Genomic_DNA"/>
</dbReference>
<keyword evidence="2 3" id="KW-0802">TPR repeat</keyword>
<name>M7N0G8_9BACT</name>
<dbReference type="PANTHER" id="PTHR45586">
    <property type="entry name" value="TPR REPEAT-CONTAINING PROTEIN PA4667"/>
    <property type="match status" value="1"/>
</dbReference>
<dbReference type="InterPro" id="IPR051012">
    <property type="entry name" value="CellSynth/LPSAsmb/PSIAsmb"/>
</dbReference>
<dbReference type="PROSITE" id="PS50005">
    <property type="entry name" value="TPR"/>
    <property type="match status" value="1"/>
</dbReference>
<keyword evidence="5" id="KW-1133">Transmembrane helix</keyword>
<dbReference type="Gene3D" id="1.25.40.10">
    <property type="entry name" value="Tetratricopeptide repeat domain"/>
    <property type="match status" value="1"/>
</dbReference>
<reference evidence="6 7" key="1">
    <citation type="journal article" date="2013" name="Genome Announc.">
        <title>Draft Genome Sequence of Cesiribacter andamanensis Strain AMV16T, Isolated from a Soil Sample from a Mud Volcano in the Andaman Islands, India.</title>
        <authorList>
            <person name="Shivaji S."/>
            <person name="Ara S."/>
            <person name="Begum Z."/>
            <person name="Srinivas T.N."/>
            <person name="Singh A."/>
            <person name="Kumar Pinnaka A."/>
        </authorList>
    </citation>
    <scope>NUCLEOTIDE SEQUENCE [LARGE SCALE GENOMIC DNA]</scope>
    <source>
        <strain evidence="6 7">AMV16</strain>
    </source>
</reference>
<feature type="transmembrane region" description="Helical" evidence="5">
    <location>
        <begin position="6"/>
        <end position="22"/>
    </location>
</feature>
<keyword evidence="1" id="KW-0677">Repeat</keyword>
<dbReference type="RefSeq" id="WP_009197481.1">
    <property type="nucleotide sequence ID" value="NZ_AODQ01000190.1"/>
</dbReference>
<dbReference type="PANTHER" id="PTHR45586:SF1">
    <property type="entry name" value="LIPOPOLYSACCHARIDE ASSEMBLY PROTEIN B"/>
    <property type="match status" value="1"/>
</dbReference>
<feature type="compositionally biased region" description="Basic and acidic residues" evidence="4">
    <location>
        <begin position="49"/>
        <end position="72"/>
    </location>
</feature>
<evidence type="ECO:0000256" key="5">
    <source>
        <dbReference type="SAM" id="Phobius"/>
    </source>
</evidence>
<evidence type="ECO:0000256" key="4">
    <source>
        <dbReference type="SAM" id="MobiDB-lite"/>
    </source>
</evidence>
<evidence type="ECO:0000313" key="7">
    <source>
        <dbReference type="Proteomes" id="UP000011910"/>
    </source>
</evidence>
<comment type="caution">
    <text evidence="6">The sequence shown here is derived from an EMBL/GenBank/DDBJ whole genome shotgun (WGS) entry which is preliminary data.</text>
</comment>
<dbReference type="eggNOG" id="COG0457">
    <property type="taxonomic scope" value="Bacteria"/>
</dbReference>
<dbReference type="GO" id="GO:0016740">
    <property type="term" value="F:transferase activity"/>
    <property type="evidence" value="ECO:0007669"/>
    <property type="project" value="UniProtKB-KW"/>
</dbReference>
<evidence type="ECO:0000256" key="3">
    <source>
        <dbReference type="PROSITE-ProRule" id="PRU00339"/>
    </source>
</evidence>
<evidence type="ECO:0000313" key="6">
    <source>
        <dbReference type="EMBL" id="EMR00772.1"/>
    </source>
</evidence>
<feature type="region of interest" description="Disordered" evidence="4">
    <location>
        <begin position="31"/>
        <end position="72"/>
    </location>
</feature>
<dbReference type="SMART" id="SM00028">
    <property type="entry name" value="TPR"/>
    <property type="match status" value="3"/>
</dbReference>
<organism evidence="6 7">
    <name type="scientific">Cesiribacter andamanensis AMV16</name>
    <dbReference type="NCBI Taxonomy" id="1279009"/>
    <lineage>
        <taxon>Bacteria</taxon>
        <taxon>Pseudomonadati</taxon>
        <taxon>Bacteroidota</taxon>
        <taxon>Cytophagia</taxon>
        <taxon>Cytophagales</taxon>
        <taxon>Cesiribacteraceae</taxon>
        <taxon>Cesiribacter</taxon>
    </lineage>
</organism>
<dbReference type="Pfam" id="PF14559">
    <property type="entry name" value="TPR_19"/>
    <property type="match status" value="1"/>
</dbReference>
<evidence type="ECO:0000256" key="1">
    <source>
        <dbReference type="ARBA" id="ARBA00022737"/>
    </source>
</evidence>
<accession>M7N0G8</accession>
<gene>
    <name evidence="6" type="ORF">ADICEAN_04106</name>
</gene>
<dbReference type="Proteomes" id="UP000011910">
    <property type="component" value="Unassembled WGS sequence"/>
</dbReference>
<feature type="repeat" description="TPR" evidence="3">
    <location>
        <begin position="214"/>
        <end position="247"/>
    </location>
</feature>
<dbReference type="SUPFAM" id="SSF48452">
    <property type="entry name" value="TPR-like"/>
    <property type="match status" value="1"/>
</dbReference>
<dbReference type="STRING" id="1279009.ADICEAN_04106"/>
<keyword evidence="7" id="KW-1185">Reference proteome</keyword>
<keyword evidence="5" id="KW-0812">Transmembrane</keyword>
<sequence>MTGKQWAGVAVAVVMILILFWLPQTVVKSGSDTLATSSPPPATAAPAAVEEHSDDDGHDHSADDGHKHGEHQFRQELTEAARLHLQNLKESASNTADKEKFAIFADSLAANWAKWAWYDSAAYWSEQALKAKPTTNRRYRAGSMWFESYQLAPDVAQQRQFAERAASHLKEVLEAQPTRSDAQVRLALTYVVTDNPMQGIVLLRQVLEREPNNVEALYHMGILSFQSNQHDKAVERFEQLVKLQPQHKEGHFYLAMSYLELGKKDKAREHLLAVKELESNAEVRAVVDGYLERL</sequence>